<feature type="domain" description="Oxidoreductase N-terminal" evidence="8">
    <location>
        <begin position="21"/>
        <end position="92"/>
    </location>
</feature>
<evidence type="ECO:0000256" key="3">
    <source>
        <dbReference type="ARBA" id="ARBA00023002"/>
    </source>
</evidence>
<comment type="catalytic activity">
    <reaction evidence="5">
        <text>13,14-dihydro-15-oxo-prostaglandin F1alpha + NADP(+) = 15-oxoprostaglandin F1alpha + NADPH + H(+)</text>
        <dbReference type="Rhea" id="RHEA:50592"/>
        <dbReference type="ChEBI" id="CHEBI:15378"/>
        <dbReference type="ChEBI" id="CHEBI:57783"/>
        <dbReference type="ChEBI" id="CHEBI:58349"/>
        <dbReference type="ChEBI" id="CHEBI:79072"/>
        <dbReference type="ChEBI" id="CHEBI:133411"/>
    </reaction>
    <physiologicalReaction direction="right-to-left" evidence="5">
        <dbReference type="Rhea" id="RHEA:50594"/>
    </physiologicalReaction>
</comment>
<dbReference type="PANTHER" id="PTHR43205:SF5">
    <property type="entry name" value="PROSTAGLANDIN REDUCTASE 2"/>
    <property type="match status" value="1"/>
</dbReference>
<comment type="catalytic activity">
    <reaction evidence="7">
        <text>13,14-dihydro-15-oxo-prostaglandin E1 + NADP(+) = 15-oxoprostaglandin E1 + NADPH + H(+)</text>
        <dbReference type="Rhea" id="RHEA:50584"/>
        <dbReference type="ChEBI" id="CHEBI:15378"/>
        <dbReference type="ChEBI" id="CHEBI:57401"/>
        <dbReference type="ChEBI" id="CHEBI:57783"/>
        <dbReference type="ChEBI" id="CHEBI:58349"/>
        <dbReference type="ChEBI" id="CHEBI:133408"/>
    </reaction>
    <physiologicalReaction direction="right-to-left" evidence="7">
        <dbReference type="Rhea" id="RHEA:50586"/>
    </physiologicalReaction>
</comment>
<keyword evidence="3" id="KW-0560">Oxidoreductase</keyword>
<evidence type="ECO:0000256" key="2">
    <source>
        <dbReference type="ARBA" id="ARBA00011981"/>
    </source>
</evidence>
<evidence type="ECO:0000256" key="5">
    <source>
        <dbReference type="ARBA" id="ARBA00047878"/>
    </source>
</evidence>
<evidence type="ECO:0000313" key="10">
    <source>
        <dbReference type="Proteomes" id="UP001152747"/>
    </source>
</evidence>
<evidence type="ECO:0000259" key="8">
    <source>
        <dbReference type="Pfam" id="PF16884"/>
    </source>
</evidence>
<evidence type="ECO:0000256" key="1">
    <source>
        <dbReference type="ARBA" id="ARBA00010460"/>
    </source>
</evidence>
<evidence type="ECO:0000313" key="9">
    <source>
        <dbReference type="EMBL" id="CAI5443539.1"/>
    </source>
</evidence>
<dbReference type="Gene3D" id="3.40.50.720">
    <property type="entry name" value="NAD(P)-binding Rossmann-like Domain"/>
    <property type="match status" value="1"/>
</dbReference>
<dbReference type="Proteomes" id="UP001152747">
    <property type="component" value="Unassembled WGS sequence"/>
</dbReference>
<dbReference type="AlphaFoldDB" id="A0A9P1IE32"/>
<dbReference type="Pfam" id="PF16884">
    <property type="entry name" value="ADH_N_2"/>
    <property type="match status" value="1"/>
</dbReference>
<dbReference type="PANTHER" id="PTHR43205">
    <property type="entry name" value="PROSTAGLANDIN REDUCTASE"/>
    <property type="match status" value="1"/>
</dbReference>
<comment type="catalytic activity">
    <reaction evidence="6">
        <text>13,14-dihydro-15-oxo-PGF2alpha + NADP(+) = 15-oxoprostaglandin F2alpha + NADPH + H(+)</text>
        <dbReference type="Rhea" id="RHEA:50588"/>
        <dbReference type="ChEBI" id="CHEBI:15378"/>
        <dbReference type="ChEBI" id="CHEBI:57783"/>
        <dbReference type="ChEBI" id="CHEBI:58349"/>
        <dbReference type="ChEBI" id="CHEBI:133374"/>
        <dbReference type="ChEBI" id="CHEBI:133409"/>
    </reaction>
    <physiologicalReaction direction="right-to-left" evidence="6">
        <dbReference type="Rhea" id="RHEA:50590"/>
    </physiologicalReaction>
</comment>
<name>A0A9P1IE32_9PELO</name>
<reference evidence="9" key="1">
    <citation type="submission" date="2022-11" db="EMBL/GenBank/DDBJ databases">
        <authorList>
            <person name="Kikuchi T."/>
        </authorList>
    </citation>
    <scope>NUCLEOTIDE SEQUENCE</scope>
    <source>
        <strain evidence="9">PS1010</strain>
    </source>
</reference>
<evidence type="ECO:0000256" key="7">
    <source>
        <dbReference type="ARBA" id="ARBA00049070"/>
    </source>
</evidence>
<evidence type="ECO:0000256" key="4">
    <source>
        <dbReference type="ARBA" id="ARBA00033119"/>
    </source>
</evidence>
<dbReference type="OrthoDB" id="5866880at2759"/>
<accession>A0A9P1IE32</accession>
<sequence>MAKILHQLCNVLTWFPRRNPKKITENQCIVRSLYLSVDPAQRCRMNISTGCDYLPEYQLNGQIDGLEGVGVVEKVGVASECNFAAGDLVVLNENSKNPGNFWPWAKYFVKDLEDLKKVDFLAPGASASLVLSYFGLSSGITAICGVWNKAQISSQIPQTLVISGAAGSCGTLVHWSWEVDQKLTKFWPKTKIGRILTKN</sequence>
<dbReference type="EC" id="1.3.1.48" evidence="2"/>
<dbReference type="SUPFAM" id="SSF50129">
    <property type="entry name" value="GroES-like"/>
    <property type="match status" value="1"/>
</dbReference>
<dbReference type="InterPro" id="IPR041694">
    <property type="entry name" value="ADH_N_2"/>
</dbReference>
<organism evidence="9 10">
    <name type="scientific">Caenorhabditis angaria</name>
    <dbReference type="NCBI Taxonomy" id="860376"/>
    <lineage>
        <taxon>Eukaryota</taxon>
        <taxon>Metazoa</taxon>
        <taxon>Ecdysozoa</taxon>
        <taxon>Nematoda</taxon>
        <taxon>Chromadorea</taxon>
        <taxon>Rhabditida</taxon>
        <taxon>Rhabditina</taxon>
        <taxon>Rhabditomorpha</taxon>
        <taxon>Rhabditoidea</taxon>
        <taxon>Rhabditidae</taxon>
        <taxon>Peloderinae</taxon>
        <taxon>Caenorhabditis</taxon>
    </lineage>
</organism>
<protein>
    <recommendedName>
        <fullName evidence="4">15-oxoprostaglandin 13-reductase</fullName>
        <ecNumber evidence="2">1.3.1.48</ecNumber>
    </recommendedName>
    <alternativeName>
        <fullName evidence="4">15-oxoprostaglandin 13-reductase</fullName>
    </alternativeName>
</protein>
<dbReference type="GO" id="GO:0047522">
    <property type="term" value="F:15-oxoprostaglandin 13-reductase [NAD(P)+] activity"/>
    <property type="evidence" value="ECO:0007669"/>
    <property type="project" value="UniProtKB-EC"/>
</dbReference>
<dbReference type="GO" id="GO:0006693">
    <property type="term" value="P:prostaglandin metabolic process"/>
    <property type="evidence" value="ECO:0007669"/>
    <property type="project" value="TreeGrafter"/>
</dbReference>
<dbReference type="EMBL" id="CANHGI010000002">
    <property type="protein sequence ID" value="CAI5443539.1"/>
    <property type="molecule type" value="Genomic_DNA"/>
</dbReference>
<comment type="similarity">
    <text evidence="1">Belongs to the NADP-dependent oxidoreductase L4BD family.</text>
</comment>
<evidence type="ECO:0000256" key="6">
    <source>
        <dbReference type="ARBA" id="ARBA00048290"/>
    </source>
</evidence>
<keyword evidence="10" id="KW-1185">Reference proteome</keyword>
<dbReference type="Gene3D" id="3.90.180.10">
    <property type="entry name" value="Medium-chain alcohol dehydrogenases, catalytic domain"/>
    <property type="match status" value="1"/>
</dbReference>
<dbReference type="InterPro" id="IPR045010">
    <property type="entry name" value="MDR_fam"/>
</dbReference>
<gene>
    <name evidence="9" type="ORF">CAMP_LOCUS6176</name>
</gene>
<dbReference type="InterPro" id="IPR011032">
    <property type="entry name" value="GroES-like_sf"/>
</dbReference>
<comment type="caution">
    <text evidence="9">The sequence shown here is derived from an EMBL/GenBank/DDBJ whole genome shotgun (WGS) entry which is preliminary data.</text>
</comment>
<proteinExistence type="inferred from homology"/>